<keyword evidence="2" id="KW-1185">Reference proteome</keyword>
<proteinExistence type="predicted"/>
<evidence type="ECO:0000313" key="2">
    <source>
        <dbReference type="Proteomes" id="UP000005446"/>
    </source>
</evidence>
<dbReference type="AlphaFoldDB" id="H0EF80"/>
<protein>
    <submittedName>
        <fullName evidence="1">Uncharacterized protein</fullName>
    </submittedName>
</protein>
<organism evidence="1 2">
    <name type="scientific">Glarea lozoyensis (strain ATCC 74030 / MF5533)</name>
    <dbReference type="NCBI Taxonomy" id="1104152"/>
    <lineage>
        <taxon>Eukaryota</taxon>
        <taxon>Fungi</taxon>
        <taxon>Dikarya</taxon>
        <taxon>Ascomycota</taxon>
        <taxon>Pezizomycotina</taxon>
        <taxon>Leotiomycetes</taxon>
        <taxon>Helotiales</taxon>
        <taxon>Helotiaceae</taxon>
        <taxon>Glarea</taxon>
    </lineage>
</organism>
<dbReference type="Proteomes" id="UP000005446">
    <property type="component" value="Unassembled WGS sequence"/>
</dbReference>
<accession>H0EF80</accession>
<evidence type="ECO:0000313" key="1">
    <source>
        <dbReference type="EMBL" id="EHL02856.1"/>
    </source>
</evidence>
<comment type="caution">
    <text evidence="1">The sequence shown here is derived from an EMBL/GenBank/DDBJ whole genome shotgun (WGS) entry which is preliminary data.</text>
</comment>
<dbReference type="InParanoid" id="H0EF80"/>
<dbReference type="EMBL" id="AGUE01000018">
    <property type="protein sequence ID" value="EHL02856.1"/>
    <property type="molecule type" value="Genomic_DNA"/>
</dbReference>
<name>H0EF80_GLAL7</name>
<dbReference type="HOGENOM" id="CLU_3260654_0_0_1"/>
<reference evidence="1 2" key="1">
    <citation type="journal article" date="2012" name="Eukaryot. Cell">
        <title>Genome sequence of the fungus Glarea lozoyensis: the first genome sequence of a species from the Helotiaceae family.</title>
        <authorList>
            <person name="Youssar L."/>
            <person name="Gruening B.A."/>
            <person name="Erxleben A."/>
            <person name="Guenther S."/>
            <person name="Huettel W."/>
        </authorList>
    </citation>
    <scope>NUCLEOTIDE SEQUENCE [LARGE SCALE GENOMIC DNA]</scope>
    <source>
        <strain evidence="2">ATCC 74030 / MF5533</strain>
    </source>
</reference>
<sequence>MKRDFDAYYRDAPVSKTPATAVMNGTTAVNGVEGHASNGIKV</sequence>
<gene>
    <name evidence="1" type="ORF">M7I_1119</name>
</gene>